<dbReference type="SUPFAM" id="SSF46785">
    <property type="entry name" value="Winged helix' DNA-binding domain"/>
    <property type="match status" value="1"/>
</dbReference>
<reference evidence="6" key="1">
    <citation type="submission" date="2021-01" db="EMBL/GenBank/DDBJ databases">
        <title>Genome sequence of strain Noviherbaspirillum sp. DKR-6.</title>
        <authorList>
            <person name="Chaudhary D.K."/>
        </authorList>
    </citation>
    <scope>NUCLEOTIDE SEQUENCE</scope>
    <source>
        <strain evidence="6">DKR-6</strain>
    </source>
</reference>
<dbReference type="InterPro" id="IPR005119">
    <property type="entry name" value="LysR_subst-bd"/>
</dbReference>
<dbReference type="RefSeq" id="WP_200595632.1">
    <property type="nucleotide sequence ID" value="NZ_JAEPBG010000011.1"/>
</dbReference>
<dbReference type="InterPro" id="IPR050389">
    <property type="entry name" value="LysR-type_TF"/>
</dbReference>
<dbReference type="Proteomes" id="UP000622890">
    <property type="component" value="Unassembled WGS sequence"/>
</dbReference>
<dbReference type="Pfam" id="PF00126">
    <property type="entry name" value="HTH_1"/>
    <property type="match status" value="1"/>
</dbReference>
<organism evidence="6 7">
    <name type="scientific">Noviherbaspirillum pedocola</name>
    <dbReference type="NCBI Taxonomy" id="2801341"/>
    <lineage>
        <taxon>Bacteria</taxon>
        <taxon>Pseudomonadati</taxon>
        <taxon>Pseudomonadota</taxon>
        <taxon>Betaproteobacteria</taxon>
        <taxon>Burkholderiales</taxon>
        <taxon>Oxalobacteraceae</taxon>
        <taxon>Noviherbaspirillum</taxon>
    </lineage>
</organism>
<evidence type="ECO:0000259" key="5">
    <source>
        <dbReference type="PROSITE" id="PS50931"/>
    </source>
</evidence>
<dbReference type="GO" id="GO:0003700">
    <property type="term" value="F:DNA-binding transcription factor activity"/>
    <property type="evidence" value="ECO:0007669"/>
    <property type="project" value="InterPro"/>
</dbReference>
<keyword evidence="7" id="KW-1185">Reference proteome</keyword>
<dbReference type="InterPro" id="IPR036388">
    <property type="entry name" value="WH-like_DNA-bd_sf"/>
</dbReference>
<accession>A0A934T329</accession>
<evidence type="ECO:0000256" key="2">
    <source>
        <dbReference type="ARBA" id="ARBA00023015"/>
    </source>
</evidence>
<proteinExistence type="inferred from homology"/>
<dbReference type="PANTHER" id="PTHR30118:SF15">
    <property type="entry name" value="TRANSCRIPTIONAL REGULATORY PROTEIN"/>
    <property type="match status" value="1"/>
</dbReference>
<comment type="similarity">
    <text evidence="1">Belongs to the LysR transcriptional regulatory family.</text>
</comment>
<dbReference type="PROSITE" id="PS50931">
    <property type="entry name" value="HTH_LYSR"/>
    <property type="match status" value="1"/>
</dbReference>
<dbReference type="InterPro" id="IPR000847">
    <property type="entry name" value="LysR_HTH_N"/>
</dbReference>
<dbReference type="Gene3D" id="1.10.10.10">
    <property type="entry name" value="Winged helix-like DNA-binding domain superfamily/Winged helix DNA-binding domain"/>
    <property type="match status" value="1"/>
</dbReference>
<evidence type="ECO:0000256" key="3">
    <source>
        <dbReference type="ARBA" id="ARBA00023125"/>
    </source>
</evidence>
<feature type="domain" description="HTH lysR-type" evidence="5">
    <location>
        <begin position="6"/>
        <end position="63"/>
    </location>
</feature>
<dbReference type="CDD" id="cd08459">
    <property type="entry name" value="PBP2_DntR_NahR_LinR_like"/>
    <property type="match status" value="1"/>
</dbReference>
<protein>
    <submittedName>
        <fullName evidence="6">LysR family transcriptional regulator</fullName>
    </submittedName>
</protein>
<evidence type="ECO:0000313" key="7">
    <source>
        <dbReference type="Proteomes" id="UP000622890"/>
    </source>
</evidence>
<name>A0A934T329_9BURK</name>
<evidence type="ECO:0000313" key="6">
    <source>
        <dbReference type="EMBL" id="MBK4737393.1"/>
    </source>
</evidence>
<dbReference type="GO" id="GO:0003677">
    <property type="term" value="F:DNA binding"/>
    <property type="evidence" value="ECO:0007669"/>
    <property type="project" value="UniProtKB-KW"/>
</dbReference>
<keyword evidence="4" id="KW-0804">Transcription</keyword>
<dbReference type="Pfam" id="PF03466">
    <property type="entry name" value="LysR_substrate"/>
    <property type="match status" value="1"/>
</dbReference>
<dbReference type="InterPro" id="IPR036390">
    <property type="entry name" value="WH_DNA-bd_sf"/>
</dbReference>
<dbReference type="SUPFAM" id="SSF53850">
    <property type="entry name" value="Periplasmic binding protein-like II"/>
    <property type="match status" value="1"/>
</dbReference>
<evidence type="ECO:0000256" key="4">
    <source>
        <dbReference type="ARBA" id="ARBA00023163"/>
    </source>
</evidence>
<dbReference type="EMBL" id="JAEPBG010000011">
    <property type="protein sequence ID" value="MBK4737393.1"/>
    <property type="molecule type" value="Genomic_DNA"/>
</dbReference>
<dbReference type="AlphaFoldDB" id="A0A934T329"/>
<dbReference type="PANTHER" id="PTHR30118">
    <property type="entry name" value="HTH-TYPE TRANSCRIPTIONAL REGULATOR LEUO-RELATED"/>
    <property type="match status" value="1"/>
</dbReference>
<dbReference type="Gene3D" id="3.40.190.10">
    <property type="entry name" value="Periplasmic binding protein-like II"/>
    <property type="match status" value="2"/>
</dbReference>
<keyword evidence="3" id="KW-0238">DNA-binding</keyword>
<sequence>MDISKVDLNLLVVFDAMFQTQSVTLAAELVGLSQSTMSYELAKLRQLFDDPLFVRMSTGMQPTPRALQLAGPVRSALEIIKSDVLKQFQFDPIKSKKVFTLCMTDIAEMTFMPRILRFLAVDAPEVNIRTVIMDHASLERAMANGEVDLAIGYFPDLKKAGFFQQRLFPHTFIGVVRKSHPRIGSTITLQQFLKESHVVVTPEGRSQEIVERMLEKKGYLRRVALTTPHFASVPFIIAASDLIGIVPIGLANAFSNFAELKTVDLPFSLPDFDVRQHWHERFHKDEENKWLRKKIASEFANN</sequence>
<evidence type="ECO:0000256" key="1">
    <source>
        <dbReference type="ARBA" id="ARBA00009437"/>
    </source>
</evidence>
<gene>
    <name evidence="6" type="ORF">JJB74_22460</name>
</gene>
<comment type="caution">
    <text evidence="6">The sequence shown here is derived from an EMBL/GenBank/DDBJ whole genome shotgun (WGS) entry which is preliminary data.</text>
</comment>
<keyword evidence="2" id="KW-0805">Transcription regulation</keyword>